<name>A0ABD0R3C7_CIRMR</name>
<dbReference type="AlphaFoldDB" id="A0ABD0R3C7"/>
<dbReference type="PANTHER" id="PTHR10582">
    <property type="entry name" value="TRANSIENT RECEPTOR POTENTIAL ION CHANNEL PROTEIN"/>
    <property type="match status" value="1"/>
</dbReference>
<dbReference type="InterPro" id="IPR008347">
    <property type="entry name" value="TrpV1-4"/>
</dbReference>
<accession>A0ABD0R3C7</accession>
<dbReference type="Gene3D" id="1.25.40.20">
    <property type="entry name" value="Ankyrin repeat-containing domain"/>
    <property type="match status" value="1"/>
</dbReference>
<dbReference type="Proteomes" id="UP001529510">
    <property type="component" value="Unassembled WGS sequence"/>
</dbReference>
<evidence type="ECO:0000256" key="2">
    <source>
        <dbReference type="ARBA" id="ARBA00023043"/>
    </source>
</evidence>
<dbReference type="InterPro" id="IPR024862">
    <property type="entry name" value="TRPV"/>
</dbReference>
<evidence type="ECO:0000256" key="1">
    <source>
        <dbReference type="ARBA" id="ARBA00022737"/>
    </source>
</evidence>
<dbReference type="InterPro" id="IPR036770">
    <property type="entry name" value="Ankyrin_rpt-contain_sf"/>
</dbReference>
<evidence type="ECO:0000313" key="3">
    <source>
        <dbReference type="EMBL" id="KAL0193005.1"/>
    </source>
</evidence>
<reference evidence="3 4" key="1">
    <citation type="submission" date="2024-05" db="EMBL/GenBank/DDBJ databases">
        <title>Genome sequencing and assembly of Indian major carp, Cirrhinus mrigala (Hamilton, 1822).</title>
        <authorList>
            <person name="Mohindra V."/>
            <person name="Chowdhury L.M."/>
            <person name="Lal K."/>
            <person name="Jena J.K."/>
        </authorList>
    </citation>
    <scope>NUCLEOTIDE SEQUENCE [LARGE SCALE GENOMIC DNA]</scope>
    <source>
        <strain evidence="3">CM1030</strain>
        <tissue evidence="3">Blood</tissue>
    </source>
</reference>
<gene>
    <name evidence="3" type="ORF">M9458_011301</name>
</gene>
<protein>
    <submittedName>
        <fullName evidence="3">Uncharacterized protein</fullName>
    </submittedName>
</protein>
<keyword evidence="1" id="KW-0677">Repeat</keyword>
<keyword evidence="2" id="KW-0040">ANK repeat</keyword>
<comment type="caution">
    <text evidence="3">The sequence shown here is derived from an EMBL/GenBank/DDBJ whole genome shotgun (WGS) entry which is preliminary data.</text>
</comment>
<organism evidence="3 4">
    <name type="scientific">Cirrhinus mrigala</name>
    <name type="common">Mrigala</name>
    <dbReference type="NCBI Taxonomy" id="683832"/>
    <lineage>
        <taxon>Eukaryota</taxon>
        <taxon>Metazoa</taxon>
        <taxon>Chordata</taxon>
        <taxon>Craniata</taxon>
        <taxon>Vertebrata</taxon>
        <taxon>Euteleostomi</taxon>
        <taxon>Actinopterygii</taxon>
        <taxon>Neopterygii</taxon>
        <taxon>Teleostei</taxon>
        <taxon>Ostariophysi</taxon>
        <taxon>Cypriniformes</taxon>
        <taxon>Cyprinidae</taxon>
        <taxon>Labeoninae</taxon>
        <taxon>Labeonini</taxon>
        <taxon>Cirrhinus</taxon>
    </lineage>
</organism>
<dbReference type="PANTHER" id="PTHR10582:SF5">
    <property type="entry name" value="TRANSIENT RECEPTOR POTENTIAL CATION CHANNEL SUBFAMILY V MEMBER 2"/>
    <property type="match status" value="1"/>
</dbReference>
<evidence type="ECO:0000313" key="4">
    <source>
        <dbReference type="Proteomes" id="UP001529510"/>
    </source>
</evidence>
<keyword evidence="4" id="KW-1185">Reference proteome</keyword>
<feature type="non-terminal residue" evidence="3">
    <location>
        <position position="1"/>
    </location>
</feature>
<sequence length="97" mass="10790">ELPLSLAACTNQPDIVDFLMGNPYQAVNVKERDSHGNTVLHALVSIADNSPENTKFIIAMYDHILIKSNQLHPKIKLEEIENKERLTPLTLAAKTGK</sequence>
<proteinExistence type="predicted"/>
<dbReference type="EMBL" id="JAMKFB020000005">
    <property type="protein sequence ID" value="KAL0193005.1"/>
    <property type="molecule type" value="Genomic_DNA"/>
</dbReference>
<feature type="non-terminal residue" evidence="3">
    <location>
        <position position="97"/>
    </location>
</feature>
<dbReference type="SUPFAM" id="SSF48403">
    <property type="entry name" value="Ankyrin repeat"/>
    <property type="match status" value="1"/>
</dbReference>
<dbReference type="PRINTS" id="PR01768">
    <property type="entry name" value="TRPVRECEPTOR"/>
</dbReference>